<evidence type="ECO:0000313" key="3">
    <source>
        <dbReference type="EMBL" id="TDS76850.1"/>
    </source>
</evidence>
<dbReference type="PANTHER" id="PTHR34606">
    <property type="entry name" value="BON DOMAIN-CONTAINING PROTEIN"/>
    <property type="match status" value="1"/>
</dbReference>
<accession>A0A4R7FKG5</accession>
<dbReference type="EMBL" id="SOAM01000002">
    <property type="protein sequence ID" value="TDS76850.1"/>
    <property type="molecule type" value="Genomic_DNA"/>
</dbReference>
<evidence type="ECO:0000313" key="4">
    <source>
        <dbReference type="Proteomes" id="UP000295344"/>
    </source>
</evidence>
<feature type="domain" description="BON" evidence="2">
    <location>
        <begin position="88"/>
        <end position="156"/>
    </location>
</feature>
<sequence length="281" mass="28686">MPTTSGGTAPAPSDHDLQHAVREALERSPGVDAARIAVAVHDGVVVLAGEPVRAAEALAARTTALGVHGVRAVVDELDARRSRWGRRSDRDVAETVVAALDRDADLRPGSVAAAVRDGVVTLHGEVADHAERDAAVRRVARLAGVRAVHAEIGVTPRSASPDAAATIRRALLGTADVDASAVEIDVQGTEAVLTGTVRTPSDRHRIVLAAWSSPHVSAVRDRLVVDDDDDGQRPLGTTATGTPASSASRAAVAARGVAEPPSTTTSDADTGRTAPGASTSG</sequence>
<dbReference type="Proteomes" id="UP000295344">
    <property type="component" value="Unassembled WGS sequence"/>
</dbReference>
<comment type="caution">
    <text evidence="3">The sequence shown here is derived from an EMBL/GenBank/DDBJ whole genome shotgun (WGS) entry which is preliminary data.</text>
</comment>
<dbReference type="InterPro" id="IPR007055">
    <property type="entry name" value="BON_dom"/>
</dbReference>
<dbReference type="RefSeq" id="WP_133765999.1">
    <property type="nucleotide sequence ID" value="NZ_BAAARP010000002.1"/>
</dbReference>
<dbReference type="PROSITE" id="PS50914">
    <property type="entry name" value="BON"/>
    <property type="match status" value="3"/>
</dbReference>
<gene>
    <name evidence="3" type="ORF">CLV52_1788</name>
</gene>
<protein>
    <submittedName>
        <fullName evidence="3">Osmotically-inducible protein OsmY</fullName>
    </submittedName>
</protein>
<dbReference type="InterPro" id="IPR051686">
    <property type="entry name" value="Lipoprotein_DolP"/>
</dbReference>
<dbReference type="SMART" id="SM00749">
    <property type="entry name" value="BON"/>
    <property type="match status" value="3"/>
</dbReference>
<feature type="compositionally biased region" description="Low complexity" evidence="1">
    <location>
        <begin position="237"/>
        <end position="258"/>
    </location>
</feature>
<reference evidence="3 4" key="1">
    <citation type="submission" date="2019-03" db="EMBL/GenBank/DDBJ databases">
        <title>Genomic Encyclopedia of Archaeal and Bacterial Type Strains, Phase II (KMG-II): from individual species to whole genera.</title>
        <authorList>
            <person name="Goeker M."/>
        </authorList>
    </citation>
    <scope>NUCLEOTIDE SEQUENCE [LARGE SCALE GENOMIC DNA]</scope>
    <source>
        <strain evidence="3 4">DSM 24782</strain>
    </source>
</reference>
<dbReference type="Gene3D" id="3.40.1520.20">
    <property type="match status" value="1"/>
</dbReference>
<dbReference type="Pfam" id="PF04972">
    <property type="entry name" value="BON"/>
    <property type="match status" value="3"/>
</dbReference>
<feature type="domain" description="BON" evidence="2">
    <location>
        <begin position="159"/>
        <end position="227"/>
    </location>
</feature>
<evidence type="ECO:0000256" key="1">
    <source>
        <dbReference type="SAM" id="MobiDB-lite"/>
    </source>
</evidence>
<name>A0A4R7FKG5_9MICO</name>
<feature type="domain" description="BON" evidence="2">
    <location>
        <begin position="13"/>
        <end position="81"/>
    </location>
</feature>
<dbReference type="AlphaFoldDB" id="A0A4R7FKG5"/>
<feature type="region of interest" description="Disordered" evidence="1">
    <location>
        <begin position="225"/>
        <end position="281"/>
    </location>
</feature>
<evidence type="ECO:0000259" key="2">
    <source>
        <dbReference type="PROSITE" id="PS50914"/>
    </source>
</evidence>
<dbReference type="Gene3D" id="3.30.1340.30">
    <property type="match status" value="1"/>
</dbReference>
<organism evidence="3 4">
    <name type="scientific">Amnibacterium kyonggiense</name>
    <dbReference type="NCBI Taxonomy" id="595671"/>
    <lineage>
        <taxon>Bacteria</taxon>
        <taxon>Bacillati</taxon>
        <taxon>Actinomycetota</taxon>
        <taxon>Actinomycetes</taxon>
        <taxon>Micrococcales</taxon>
        <taxon>Microbacteriaceae</taxon>
        <taxon>Amnibacterium</taxon>
    </lineage>
</organism>
<dbReference type="InterPro" id="IPR014004">
    <property type="entry name" value="Transpt-assoc_nodulatn_dom_bac"/>
</dbReference>
<dbReference type="OrthoDB" id="3403070at2"/>
<proteinExistence type="predicted"/>
<keyword evidence="4" id="KW-1185">Reference proteome</keyword>
<dbReference type="PANTHER" id="PTHR34606:SF15">
    <property type="entry name" value="BON DOMAIN-CONTAINING PROTEIN"/>
    <property type="match status" value="1"/>
</dbReference>